<dbReference type="PANTHER" id="PTHR34042">
    <property type="entry name" value="TRANSCRIPTION REPRESSOR OFP17"/>
    <property type="match status" value="1"/>
</dbReference>
<name>A0A8B9A9S8_PHODC</name>
<dbReference type="OrthoDB" id="1871608at2759"/>
<protein>
    <submittedName>
        <fullName evidence="2">Uncharacterized protein LOC113462414</fullName>
    </submittedName>
</protein>
<gene>
    <name evidence="2" type="primary">LOC113462414</name>
</gene>
<dbReference type="GO" id="GO:0045892">
    <property type="term" value="P:negative regulation of DNA-templated transcription"/>
    <property type="evidence" value="ECO:0007669"/>
    <property type="project" value="InterPro"/>
</dbReference>
<evidence type="ECO:0000313" key="1">
    <source>
        <dbReference type="Proteomes" id="UP000228380"/>
    </source>
</evidence>
<dbReference type="AlphaFoldDB" id="A0A8B9A9S8"/>
<evidence type="ECO:0000313" key="2">
    <source>
        <dbReference type="RefSeq" id="XP_038979949.1"/>
    </source>
</evidence>
<organism evidence="1 2">
    <name type="scientific">Phoenix dactylifera</name>
    <name type="common">Date palm</name>
    <dbReference type="NCBI Taxonomy" id="42345"/>
    <lineage>
        <taxon>Eukaryota</taxon>
        <taxon>Viridiplantae</taxon>
        <taxon>Streptophyta</taxon>
        <taxon>Embryophyta</taxon>
        <taxon>Tracheophyta</taxon>
        <taxon>Spermatophyta</taxon>
        <taxon>Magnoliopsida</taxon>
        <taxon>Liliopsida</taxon>
        <taxon>Arecaceae</taxon>
        <taxon>Coryphoideae</taxon>
        <taxon>Phoeniceae</taxon>
        <taxon>Phoenix</taxon>
    </lineage>
</organism>
<proteinExistence type="predicted"/>
<dbReference type="KEGG" id="pda:113462414"/>
<reference evidence="1" key="1">
    <citation type="journal article" date="2019" name="Nat. Commun.">
        <title>Genome-wide association mapping of date palm fruit traits.</title>
        <authorList>
            <person name="Hazzouri K.M."/>
            <person name="Gros-Balthazard M."/>
            <person name="Flowers J.M."/>
            <person name="Copetti D."/>
            <person name="Lemansour A."/>
            <person name="Lebrun M."/>
            <person name="Masmoudi K."/>
            <person name="Ferrand S."/>
            <person name="Dhar M.I."/>
            <person name="Fresquez Z.A."/>
            <person name="Rosas U."/>
            <person name="Zhang J."/>
            <person name="Talag J."/>
            <person name="Lee S."/>
            <person name="Kudrna D."/>
            <person name="Powell R.F."/>
            <person name="Leitch I.J."/>
            <person name="Krueger R.R."/>
            <person name="Wing R.A."/>
            <person name="Amiri K.M.A."/>
            <person name="Purugganan M.D."/>
        </authorList>
    </citation>
    <scope>NUCLEOTIDE SEQUENCE [LARGE SCALE GENOMIC DNA]</scope>
    <source>
        <strain evidence="1">cv. Khalas</strain>
    </source>
</reference>
<dbReference type="RefSeq" id="XP_038979949.1">
    <property type="nucleotide sequence ID" value="XM_039124021.1"/>
</dbReference>
<dbReference type="PANTHER" id="PTHR34042:SF1">
    <property type="entry name" value="TRANSCRIPTION REPRESSOR OFP17"/>
    <property type="match status" value="1"/>
</dbReference>
<dbReference type="InterPro" id="IPR044686">
    <property type="entry name" value="OFP17"/>
</dbReference>
<dbReference type="GeneID" id="113462414"/>
<reference evidence="2" key="2">
    <citation type="submission" date="2025-08" db="UniProtKB">
        <authorList>
            <consortium name="RefSeq"/>
        </authorList>
    </citation>
    <scope>IDENTIFICATION</scope>
    <source>
        <tissue evidence="2">Young leaves</tissue>
    </source>
</reference>
<keyword evidence="1" id="KW-1185">Reference proteome</keyword>
<accession>A0A8B9A9S8</accession>
<dbReference type="Proteomes" id="UP000228380">
    <property type="component" value="Chromosome 3"/>
</dbReference>
<sequence length="128" mass="15145">MLYKRPISMRAFRFPCLRKVGKKKSTCRARFRLLRRVLWPSRRSEDIDKVGELRSMTERVRAPCPSPITPAYIKMARLRRADIEEGPDEVEEACRSFENYLVEMIVEERKVLWRAMQGLVLKQGMRGD</sequence>